<protein>
    <submittedName>
        <fullName evidence="2">Uncharacterized protein</fullName>
    </submittedName>
</protein>
<gene>
    <name evidence="2" type="ORF">NLI96_g11478</name>
</gene>
<keyword evidence="3" id="KW-1185">Reference proteome</keyword>
<accession>A0AAD5UU47</accession>
<evidence type="ECO:0000313" key="3">
    <source>
        <dbReference type="Proteomes" id="UP001212997"/>
    </source>
</evidence>
<name>A0AAD5UU47_9APHY</name>
<dbReference type="Proteomes" id="UP001212997">
    <property type="component" value="Unassembled WGS sequence"/>
</dbReference>
<evidence type="ECO:0000256" key="1">
    <source>
        <dbReference type="SAM" id="MobiDB-lite"/>
    </source>
</evidence>
<dbReference type="EMBL" id="JANAWD010000771">
    <property type="protein sequence ID" value="KAJ3475965.1"/>
    <property type="molecule type" value="Genomic_DNA"/>
</dbReference>
<comment type="caution">
    <text evidence="2">The sequence shown here is derived from an EMBL/GenBank/DDBJ whole genome shotgun (WGS) entry which is preliminary data.</text>
</comment>
<dbReference type="AlphaFoldDB" id="A0AAD5UU47"/>
<evidence type="ECO:0000313" key="2">
    <source>
        <dbReference type="EMBL" id="KAJ3475965.1"/>
    </source>
</evidence>
<organism evidence="2 3">
    <name type="scientific">Meripilus lineatus</name>
    <dbReference type="NCBI Taxonomy" id="2056292"/>
    <lineage>
        <taxon>Eukaryota</taxon>
        <taxon>Fungi</taxon>
        <taxon>Dikarya</taxon>
        <taxon>Basidiomycota</taxon>
        <taxon>Agaricomycotina</taxon>
        <taxon>Agaricomycetes</taxon>
        <taxon>Polyporales</taxon>
        <taxon>Meripilaceae</taxon>
        <taxon>Meripilus</taxon>
    </lineage>
</organism>
<feature type="region of interest" description="Disordered" evidence="1">
    <location>
        <begin position="198"/>
        <end position="226"/>
    </location>
</feature>
<reference evidence="2" key="1">
    <citation type="submission" date="2022-07" db="EMBL/GenBank/DDBJ databases">
        <title>Genome Sequence of Physisporinus lineatus.</title>
        <authorList>
            <person name="Buettner E."/>
        </authorList>
    </citation>
    <scope>NUCLEOTIDE SEQUENCE</scope>
    <source>
        <strain evidence="2">VT162</strain>
    </source>
</reference>
<sequence length="226" mass="24771">MPEHTGFADVSGIQGVVANYQQEILFLKHKISDMILRQLQLVAKPDTVHRMNYASFASEITAKFGIVCEGWPLEKFCPPSMITLRVQLDTLCQAWETEVASFRKLSKGEYEKWSSARFQSALQQSLPQEPQITQTSTSVIAHEANILSHTTPPAITASPSESTAAPEAIVLPLILPPPTDIPASMPIMSVSGTVLVAKKTRKQRSDKGKPRGPHVWKNAAPVTTAE</sequence>
<proteinExistence type="predicted"/>